<protein>
    <submittedName>
        <fullName evidence="7">Aminotransferase class-III family protein</fullName>
    </submittedName>
</protein>
<dbReference type="eggNOG" id="COG0161">
    <property type="taxonomic scope" value="Bacteria"/>
</dbReference>
<keyword evidence="4 7" id="KW-0808">Transferase</keyword>
<dbReference type="InterPro" id="IPR015421">
    <property type="entry name" value="PyrdxlP-dep_Trfase_major"/>
</dbReference>
<evidence type="ECO:0000256" key="3">
    <source>
        <dbReference type="ARBA" id="ARBA00022576"/>
    </source>
</evidence>
<keyword evidence="3 7" id="KW-0032">Aminotransferase</keyword>
<dbReference type="Gene3D" id="3.40.640.10">
    <property type="entry name" value="Type I PLP-dependent aspartate aminotransferase-like (Major domain)"/>
    <property type="match status" value="1"/>
</dbReference>
<comment type="similarity">
    <text evidence="2 6">Belongs to the class-III pyridoxal-phosphate-dependent aminotransferase family.</text>
</comment>
<evidence type="ECO:0000256" key="2">
    <source>
        <dbReference type="ARBA" id="ARBA00008954"/>
    </source>
</evidence>
<dbReference type="SUPFAM" id="SSF53383">
    <property type="entry name" value="PLP-dependent transferases"/>
    <property type="match status" value="1"/>
</dbReference>
<dbReference type="PIRSF" id="PIRSF000521">
    <property type="entry name" value="Transaminase_4ab_Lys_Orn"/>
    <property type="match status" value="1"/>
</dbReference>
<dbReference type="GO" id="GO:0030170">
    <property type="term" value="F:pyridoxal phosphate binding"/>
    <property type="evidence" value="ECO:0007669"/>
    <property type="project" value="InterPro"/>
</dbReference>
<keyword evidence="5 6" id="KW-0663">Pyridoxal phosphate</keyword>
<comment type="cofactor">
    <cofactor evidence="1">
        <name>pyridoxal 5'-phosphate</name>
        <dbReference type="ChEBI" id="CHEBI:597326"/>
    </cofactor>
</comment>
<reference evidence="7 8" key="1">
    <citation type="journal article" date="2011" name="BMC Genomics">
        <title>Genomic insights into an obligate epibiotic bacterial predator: Micavibrio aeruginosavorus ARL-13.</title>
        <authorList>
            <person name="Wang Z."/>
            <person name="Kadouri D."/>
            <person name="Wu M."/>
        </authorList>
    </citation>
    <scope>NUCLEOTIDE SEQUENCE [LARGE SCALE GENOMIC DNA]</scope>
    <source>
        <strain evidence="7 8">ARL-13</strain>
    </source>
</reference>
<proteinExistence type="inferred from homology"/>
<dbReference type="InterPro" id="IPR005814">
    <property type="entry name" value="Aminotrans_3"/>
</dbReference>
<dbReference type="InterPro" id="IPR015422">
    <property type="entry name" value="PyrdxlP-dep_Trfase_small"/>
</dbReference>
<dbReference type="InterPro" id="IPR049704">
    <property type="entry name" value="Aminotrans_3_PPA_site"/>
</dbReference>
<dbReference type="OrthoDB" id="9801834at2"/>
<dbReference type="HOGENOM" id="CLU_016922_4_3_5"/>
<dbReference type="GO" id="GO:0009102">
    <property type="term" value="P:biotin biosynthetic process"/>
    <property type="evidence" value="ECO:0007669"/>
    <property type="project" value="TreeGrafter"/>
</dbReference>
<evidence type="ECO:0000313" key="7">
    <source>
        <dbReference type="EMBL" id="AEP08784.1"/>
    </source>
</evidence>
<name>G2KSA1_MICAA</name>
<dbReference type="EMBL" id="CP002382">
    <property type="protein sequence ID" value="AEP08784.1"/>
    <property type="molecule type" value="Genomic_DNA"/>
</dbReference>
<sequence>MAYDFTTAANSLDEFWMPFTPQRYFKKAPRMIVRAKGMYYYDPEGKEILDAAAGMWCVNAGHDQPKIKEAITAQLELMDYAPCFQFGYPTVFKAASRLIADMPEPFTNVFFSNSGSEAVDTALKIALAYHRIRGEGTRRVLIGRERGYHGVGFGGISVGGLPYNRATFGQLLPNLDHLRHTHDLMRNAFARGMPDHGAEYADELDRLIYLHDPMNIAAVIVEPVAGSTGVLPPPKGYLQRLREICTKHGILLIFDEVVTGFGRFGTMSSVDYFGVTPDLITMAKGITNGTVPLGATFVTKTIYDAFMNGPEHVIELMHGYTYSGHPLAAAAIIGTMDTIQDQKIWDNAKAMAKPFEDAVHSLKGEPHVVDVRNCGMLAGIQLAESKDPNDLNKYPREVSYELFRRGLMVRYTGPNLYLSPPLIINQAQIDQIVTTIKDVLKTL</sequence>
<accession>G2KSA1</accession>
<dbReference type="STRING" id="856793.MICA_441"/>
<organism evidence="7 8">
    <name type="scientific">Micavibrio aeruginosavorus (strain ARL-13)</name>
    <dbReference type="NCBI Taxonomy" id="856793"/>
    <lineage>
        <taxon>Bacteria</taxon>
        <taxon>Pseudomonadati</taxon>
        <taxon>Bdellovibrionota</taxon>
        <taxon>Bdellovibrionia</taxon>
        <taxon>Bdellovibrionales</taxon>
        <taxon>Pseudobdellovibrionaceae</taxon>
        <taxon>Micavibrio</taxon>
    </lineage>
</organism>
<keyword evidence="8" id="KW-1185">Reference proteome</keyword>
<evidence type="ECO:0000256" key="4">
    <source>
        <dbReference type="ARBA" id="ARBA00022679"/>
    </source>
</evidence>
<evidence type="ECO:0000256" key="1">
    <source>
        <dbReference type="ARBA" id="ARBA00001933"/>
    </source>
</evidence>
<dbReference type="PANTHER" id="PTHR42684:SF1">
    <property type="entry name" value="BETA-ALANINE--PYRUVATE AMINOTRANSFERASE"/>
    <property type="match status" value="1"/>
</dbReference>
<dbReference type="KEGG" id="mai:MICA_441"/>
<dbReference type="PROSITE" id="PS00600">
    <property type="entry name" value="AA_TRANSFER_CLASS_3"/>
    <property type="match status" value="1"/>
</dbReference>
<dbReference type="CDD" id="cd00610">
    <property type="entry name" value="OAT_like"/>
    <property type="match status" value="1"/>
</dbReference>
<evidence type="ECO:0000256" key="5">
    <source>
        <dbReference type="ARBA" id="ARBA00022898"/>
    </source>
</evidence>
<dbReference type="Proteomes" id="UP000009286">
    <property type="component" value="Chromosome"/>
</dbReference>
<dbReference type="PANTHER" id="PTHR42684">
    <property type="entry name" value="ADENOSYLMETHIONINE-8-AMINO-7-OXONONANOATE AMINOTRANSFERASE"/>
    <property type="match status" value="1"/>
</dbReference>
<evidence type="ECO:0000256" key="6">
    <source>
        <dbReference type="RuleBase" id="RU003560"/>
    </source>
</evidence>
<dbReference type="FunFam" id="3.40.640.10:FF:000014">
    <property type="entry name" value="Adenosylmethionine-8-amino-7-oxononanoate aminotransferase, probable"/>
    <property type="match status" value="1"/>
</dbReference>
<dbReference type="Gene3D" id="3.90.1150.10">
    <property type="entry name" value="Aspartate Aminotransferase, domain 1"/>
    <property type="match status" value="1"/>
</dbReference>
<dbReference type="GO" id="GO:0004015">
    <property type="term" value="F:adenosylmethionine-8-amino-7-oxononanoate transaminase activity"/>
    <property type="evidence" value="ECO:0007669"/>
    <property type="project" value="TreeGrafter"/>
</dbReference>
<evidence type="ECO:0000313" key="8">
    <source>
        <dbReference type="Proteomes" id="UP000009286"/>
    </source>
</evidence>
<gene>
    <name evidence="7" type="ordered locus">MICA_441</name>
</gene>
<dbReference type="AlphaFoldDB" id="G2KSA1"/>
<dbReference type="InterPro" id="IPR015424">
    <property type="entry name" value="PyrdxlP-dep_Trfase"/>
</dbReference>
<dbReference type="RefSeq" id="WP_014102007.1">
    <property type="nucleotide sequence ID" value="NC_016026.1"/>
</dbReference>
<dbReference type="Pfam" id="PF00202">
    <property type="entry name" value="Aminotran_3"/>
    <property type="match status" value="1"/>
</dbReference>